<dbReference type="AlphaFoldDB" id="A0A403T250"/>
<dbReference type="EMBL" id="RWAH01000013">
    <property type="protein sequence ID" value="MMS77872.1"/>
    <property type="molecule type" value="Genomic_DNA"/>
</dbReference>
<accession>A0A403T250</accession>
<protein>
    <submittedName>
        <fullName evidence="1">Uncharacterized protein</fullName>
    </submittedName>
</protein>
<dbReference type="Proteomes" id="UP000839526">
    <property type="component" value="Unassembled WGS sequence"/>
</dbReference>
<sequence>MQRFYKINYRWECKKRKPCDDVLLEAVITSAITIQTENTLLRWLDEQEKGCTCVDGKNVTCWYCGGVWLHYTINENAVSLYMHSGGEDAFDSLAYCANKIADVLYQKHPDITIRWIEHPHRRNSLKETRKL</sequence>
<reference evidence="1" key="1">
    <citation type="submission" date="2018-10" db="EMBL/GenBank/DDBJ databases">
        <authorList>
            <consortium name="PulseNet: The National Subtyping Network for Foodborne Disease Surveillance"/>
            <person name="Tarr C.L."/>
            <person name="Trees E."/>
            <person name="Katz L.S."/>
            <person name="Carleton-Romer H.A."/>
            <person name="Stroika S."/>
            <person name="Kucerova Z."/>
            <person name="Roache K.F."/>
            <person name="Sabol A.L."/>
            <person name="Besser J."/>
            <person name="Gerner-Smidt P."/>
        </authorList>
    </citation>
    <scope>NUCLEOTIDE SEQUENCE [LARGE SCALE GENOMIC DNA]</scope>
    <source>
        <strain evidence="1">PNUSAS052121</strain>
    </source>
</reference>
<name>A0A403T250_SALER</name>
<comment type="caution">
    <text evidence="1">The sequence shown here is derived from an EMBL/GenBank/DDBJ whole genome shotgun (WGS) entry which is preliminary data.</text>
</comment>
<evidence type="ECO:0000313" key="1">
    <source>
        <dbReference type="EMBL" id="MMS77872.1"/>
    </source>
</evidence>
<proteinExistence type="predicted"/>
<gene>
    <name evidence="1" type="ORF">D9O31_15250</name>
</gene>
<organism evidence="1">
    <name type="scientific">Salmonella enterica</name>
    <name type="common">Salmonella choleraesuis</name>
    <dbReference type="NCBI Taxonomy" id="28901"/>
    <lineage>
        <taxon>Bacteria</taxon>
        <taxon>Pseudomonadati</taxon>
        <taxon>Pseudomonadota</taxon>
        <taxon>Gammaproteobacteria</taxon>
        <taxon>Enterobacterales</taxon>
        <taxon>Enterobacteriaceae</taxon>
        <taxon>Salmonella</taxon>
    </lineage>
</organism>